<name>A0A1Q9EBX3_SYMMI</name>
<evidence type="ECO:0000313" key="2">
    <source>
        <dbReference type="Proteomes" id="UP000186817"/>
    </source>
</evidence>
<gene>
    <name evidence="1" type="ORF">AK812_SmicGene11978</name>
</gene>
<organism evidence="1 2">
    <name type="scientific">Symbiodinium microadriaticum</name>
    <name type="common">Dinoflagellate</name>
    <name type="synonym">Zooxanthella microadriatica</name>
    <dbReference type="NCBI Taxonomy" id="2951"/>
    <lineage>
        <taxon>Eukaryota</taxon>
        <taxon>Sar</taxon>
        <taxon>Alveolata</taxon>
        <taxon>Dinophyceae</taxon>
        <taxon>Suessiales</taxon>
        <taxon>Symbiodiniaceae</taxon>
        <taxon>Symbiodinium</taxon>
    </lineage>
</organism>
<dbReference type="Proteomes" id="UP000186817">
    <property type="component" value="Unassembled WGS sequence"/>
</dbReference>
<reference evidence="1 2" key="1">
    <citation type="submission" date="2016-02" db="EMBL/GenBank/DDBJ databases">
        <title>Genome analysis of coral dinoflagellate symbionts highlights evolutionary adaptations to a symbiotic lifestyle.</title>
        <authorList>
            <person name="Aranda M."/>
            <person name="Li Y."/>
            <person name="Liew Y.J."/>
            <person name="Baumgarten S."/>
            <person name="Simakov O."/>
            <person name="Wilson M."/>
            <person name="Piel J."/>
            <person name="Ashoor H."/>
            <person name="Bougouffa S."/>
            <person name="Bajic V.B."/>
            <person name="Ryu T."/>
            <person name="Ravasi T."/>
            <person name="Bayer T."/>
            <person name="Micklem G."/>
            <person name="Kim H."/>
            <person name="Bhak J."/>
            <person name="Lajeunesse T.C."/>
            <person name="Voolstra C.R."/>
        </authorList>
    </citation>
    <scope>NUCLEOTIDE SEQUENCE [LARGE SCALE GENOMIC DNA]</scope>
    <source>
        <strain evidence="1 2">CCMP2467</strain>
    </source>
</reference>
<comment type="caution">
    <text evidence="1">The sequence shown here is derived from an EMBL/GenBank/DDBJ whole genome shotgun (WGS) entry which is preliminary data.</text>
</comment>
<accession>A0A1Q9EBX3</accession>
<dbReference type="EMBL" id="LSRX01000199">
    <property type="protein sequence ID" value="OLQ04908.1"/>
    <property type="molecule type" value="Genomic_DNA"/>
</dbReference>
<sequence length="179" mass="20029">MLERRKLMETRLTMQSLLDPHDAQLTSTLPEVDSEAAAEPRLVSVGDNTRCYWTVTASIEGRSAAQAATLGDYTETEKEEEEEEEEEEVKVRWFGEFSEAMIRCHVALTLRCGGDMAVKRDFAVTRLSWCLAAWAERAILSELVASGSAISQVLKQVDRRFPTAGNKRVGDVSEAVMWL</sequence>
<keyword evidence="2" id="KW-1185">Reference proteome</keyword>
<evidence type="ECO:0000313" key="1">
    <source>
        <dbReference type="EMBL" id="OLQ04908.1"/>
    </source>
</evidence>
<protein>
    <submittedName>
        <fullName evidence="1">Uncharacterized protein</fullName>
    </submittedName>
</protein>
<dbReference type="AlphaFoldDB" id="A0A1Q9EBX3"/>
<proteinExistence type="predicted"/>